<gene>
    <name evidence="6" type="primary">mshA_5</name>
    <name evidence="6" type="ORF">SIID45300_00619</name>
</gene>
<dbReference type="Proteomes" id="UP001628193">
    <property type="component" value="Unassembled WGS sequence"/>
</dbReference>
<feature type="domain" description="Glycosyltransferase subfamily 4-like N-terminal" evidence="5">
    <location>
        <begin position="16"/>
        <end position="170"/>
    </location>
</feature>
<comment type="caution">
    <text evidence="6">The sequence shown here is derived from an EMBL/GenBank/DDBJ whole genome shotgun (WGS) entry which is preliminary data.</text>
</comment>
<dbReference type="PANTHER" id="PTHR12526:SF640">
    <property type="entry name" value="COLANIC ACID BIOSYNTHESIS GLYCOSYLTRANSFERASE WCAL-RELATED"/>
    <property type="match status" value="1"/>
</dbReference>
<evidence type="ECO:0000259" key="4">
    <source>
        <dbReference type="Pfam" id="PF00534"/>
    </source>
</evidence>
<evidence type="ECO:0000256" key="2">
    <source>
        <dbReference type="ARBA" id="ARBA00022676"/>
    </source>
</evidence>
<dbReference type="Pfam" id="PF13439">
    <property type="entry name" value="Glyco_transf_4"/>
    <property type="match status" value="1"/>
</dbReference>
<sequence length="372" mass="40591">MNTPLKILHTESSLGWGGQELRILTESLGMMKRGLDLRLLTPREATIFQEAQKRGLPVEAVPIARKNLPGLITLRERIQTLQPDVIITHSSTDSWLTALATRFLANRPALIRLRHISAPVPVNPANRWLYGTASLQVVTTGEGIRERLIRINHIPADQVHSIPTGIDLARFSPGDRQAARVTLGLPAEIPIIGIVATLRSWKGHHDLIDAFARLNHPRALLVIVGDGPREEFLKQRIAALGLSPERVRMTGRQENVPLWLRALDLFVLPSLANEGVPQALIQAMATALPIVSTPIGGIPEMIESGVSGVLVTPGDVPALSAAMGSVLENPSGGRALGMAALEVARARCSTETMLDRMEGVIQEALRRRDRRR</sequence>
<proteinExistence type="inferred from homology"/>
<evidence type="ECO:0000256" key="3">
    <source>
        <dbReference type="ARBA" id="ARBA00022679"/>
    </source>
</evidence>
<keyword evidence="2 6" id="KW-0328">Glycosyltransferase</keyword>
<evidence type="ECO:0000256" key="1">
    <source>
        <dbReference type="ARBA" id="ARBA00009481"/>
    </source>
</evidence>
<evidence type="ECO:0000259" key="5">
    <source>
        <dbReference type="Pfam" id="PF13439"/>
    </source>
</evidence>
<comment type="similarity">
    <text evidence="1">Belongs to the glycosyltransferase group 1 family. Glycosyltransferase 4 subfamily.</text>
</comment>
<reference evidence="6 7" key="1">
    <citation type="submission" date="2024-09" db="EMBL/GenBank/DDBJ databases">
        <title>Draft genome sequence of Candidatus Magnetaquicoccaceae bacterium FCR-1.</title>
        <authorList>
            <person name="Shimoshige H."/>
            <person name="Shimamura S."/>
            <person name="Taoka A."/>
            <person name="Kobayashi H."/>
            <person name="Maekawa T."/>
        </authorList>
    </citation>
    <scope>NUCLEOTIDE SEQUENCE [LARGE SCALE GENOMIC DNA]</scope>
    <source>
        <strain evidence="6 7">FCR-1</strain>
    </source>
</reference>
<dbReference type="SUPFAM" id="SSF53756">
    <property type="entry name" value="UDP-Glycosyltransferase/glycogen phosphorylase"/>
    <property type="match status" value="1"/>
</dbReference>
<evidence type="ECO:0000313" key="6">
    <source>
        <dbReference type="EMBL" id="GAB0056313.1"/>
    </source>
</evidence>
<dbReference type="EC" id="2.4.1.250" evidence="6"/>
<dbReference type="Gene3D" id="3.40.50.2000">
    <property type="entry name" value="Glycogen Phosphorylase B"/>
    <property type="match status" value="2"/>
</dbReference>
<keyword evidence="7" id="KW-1185">Reference proteome</keyword>
<dbReference type="RefSeq" id="WP_420904025.1">
    <property type="nucleotide sequence ID" value="NZ_BAAFGK010000002.1"/>
</dbReference>
<dbReference type="PANTHER" id="PTHR12526">
    <property type="entry name" value="GLYCOSYLTRANSFERASE"/>
    <property type="match status" value="1"/>
</dbReference>
<dbReference type="EMBL" id="BAAFGK010000002">
    <property type="protein sequence ID" value="GAB0056313.1"/>
    <property type="molecule type" value="Genomic_DNA"/>
</dbReference>
<dbReference type="InterPro" id="IPR001296">
    <property type="entry name" value="Glyco_trans_1"/>
</dbReference>
<name>A0ABQ0C5Z6_9PROT</name>
<protein>
    <submittedName>
        <fullName evidence="6">D-inositol-3-phosphate glycosyltransferase</fullName>
        <ecNumber evidence="6">2.4.1.250</ecNumber>
    </submittedName>
</protein>
<organism evidence="6 7">
    <name type="scientific">Candidatus Magnetaquiglobus chichijimensis</name>
    <dbReference type="NCBI Taxonomy" id="3141448"/>
    <lineage>
        <taxon>Bacteria</taxon>
        <taxon>Pseudomonadati</taxon>
        <taxon>Pseudomonadota</taxon>
        <taxon>Magnetococcia</taxon>
        <taxon>Magnetococcales</taxon>
        <taxon>Candidatus Magnetaquicoccaceae</taxon>
        <taxon>Candidatus Magnetaquiglobus</taxon>
    </lineage>
</organism>
<keyword evidence="3 6" id="KW-0808">Transferase</keyword>
<dbReference type="Pfam" id="PF00534">
    <property type="entry name" value="Glycos_transf_1"/>
    <property type="match status" value="1"/>
</dbReference>
<dbReference type="GO" id="GO:0102710">
    <property type="term" value="F:D-inositol-3-phosphate glycosyltransferase activity"/>
    <property type="evidence" value="ECO:0007669"/>
    <property type="project" value="UniProtKB-EC"/>
</dbReference>
<feature type="domain" description="Glycosyl transferase family 1" evidence="4">
    <location>
        <begin position="176"/>
        <end position="332"/>
    </location>
</feature>
<evidence type="ECO:0000313" key="7">
    <source>
        <dbReference type="Proteomes" id="UP001628193"/>
    </source>
</evidence>
<accession>A0ABQ0C5Z6</accession>
<dbReference type="InterPro" id="IPR028098">
    <property type="entry name" value="Glyco_trans_4-like_N"/>
</dbReference>